<accession>A0ABT5V0Y8</accession>
<keyword evidence="1" id="KW-0808">Transferase</keyword>
<keyword evidence="1" id="KW-0418">Kinase</keyword>
<organism evidence="3 4">
    <name type="scientific">Vibrio chanodichtyis</name>
    <dbReference type="NCBI Taxonomy" id="3027932"/>
    <lineage>
        <taxon>Bacteria</taxon>
        <taxon>Pseudomonadati</taxon>
        <taxon>Pseudomonadota</taxon>
        <taxon>Gammaproteobacteria</taxon>
        <taxon>Vibrionales</taxon>
        <taxon>Vibrionaceae</taxon>
        <taxon>Vibrio</taxon>
    </lineage>
</organism>
<dbReference type="Proteomes" id="UP001216189">
    <property type="component" value="Unassembled WGS sequence"/>
</dbReference>
<dbReference type="CDD" id="cd16936">
    <property type="entry name" value="HATPase_RsbW-like"/>
    <property type="match status" value="1"/>
</dbReference>
<dbReference type="Gene3D" id="3.30.565.10">
    <property type="entry name" value="Histidine kinase-like ATPase, C-terminal domain"/>
    <property type="match status" value="1"/>
</dbReference>
<evidence type="ECO:0000256" key="1">
    <source>
        <dbReference type="ARBA" id="ARBA00022527"/>
    </source>
</evidence>
<dbReference type="InterPro" id="IPR003594">
    <property type="entry name" value="HATPase_dom"/>
</dbReference>
<name>A0ABT5V0Y8_9VIBR</name>
<dbReference type="InterPro" id="IPR036890">
    <property type="entry name" value="HATPase_C_sf"/>
</dbReference>
<gene>
    <name evidence="3" type="ORF">PUN32_09885</name>
</gene>
<reference evidence="3 4" key="1">
    <citation type="submission" date="2023-02" db="EMBL/GenBank/DDBJ databases">
        <title>Vibrio intestini sp. nov., a close relative of Vibrio cholerae isolated from the intestine of Healthy Culter dabryi.</title>
        <authorList>
            <person name="Wu N."/>
        </authorList>
    </citation>
    <scope>NUCLEOTIDE SEQUENCE [LARGE SCALE GENOMIC DNA]</scope>
    <source>
        <strain evidence="3 4">DSL-7</strain>
    </source>
</reference>
<dbReference type="PANTHER" id="PTHR35526">
    <property type="entry name" value="ANTI-SIGMA-F FACTOR RSBW-RELATED"/>
    <property type="match status" value="1"/>
</dbReference>
<comment type="caution">
    <text evidence="3">The sequence shown here is derived from an EMBL/GenBank/DDBJ whole genome shotgun (WGS) entry which is preliminary data.</text>
</comment>
<keyword evidence="3" id="KW-0067">ATP-binding</keyword>
<feature type="domain" description="Histidine kinase/HSP90-like ATPase" evidence="2">
    <location>
        <begin position="13"/>
        <end position="143"/>
    </location>
</feature>
<dbReference type="Pfam" id="PF13581">
    <property type="entry name" value="HATPase_c_2"/>
    <property type="match status" value="1"/>
</dbReference>
<dbReference type="RefSeq" id="WP_274722950.1">
    <property type="nucleotide sequence ID" value="NZ_JARBFT010000008.1"/>
</dbReference>
<evidence type="ECO:0000313" key="3">
    <source>
        <dbReference type="EMBL" id="MDE1515319.1"/>
    </source>
</evidence>
<dbReference type="GO" id="GO:0005524">
    <property type="term" value="F:ATP binding"/>
    <property type="evidence" value="ECO:0007669"/>
    <property type="project" value="UniProtKB-KW"/>
</dbReference>
<dbReference type="PANTHER" id="PTHR35526:SF3">
    <property type="entry name" value="ANTI-SIGMA-F FACTOR RSBW"/>
    <property type="match status" value="1"/>
</dbReference>
<protein>
    <submittedName>
        <fullName evidence="3">ATP-binding protein</fullName>
    </submittedName>
</protein>
<dbReference type="EMBL" id="JARBFT010000008">
    <property type="protein sequence ID" value="MDE1515319.1"/>
    <property type="molecule type" value="Genomic_DNA"/>
</dbReference>
<evidence type="ECO:0000313" key="4">
    <source>
        <dbReference type="Proteomes" id="UP001216189"/>
    </source>
</evidence>
<proteinExistence type="predicted"/>
<dbReference type="SUPFAM" id="SSF55874">
    <property type="entry name" value="ATPase domain of HSP90 chaperone/DNA topoisomerase II/histidine kinase"/>
    <property type="match status" value="1"/>
</dbReference>
<sequence length="148" mass="16490">MMEKLNTTTLQLSASLDNLEHLSQELGQFIAWLKLDPAVVYQLELAACEAFSNIVRHGVNYDPQQWVGVTFCYRDGELTIELCDTGKPIPAAVLQALEAGATLSELDPDEQMTWPESGIGLKLIFSMMDHVSYRCIAGHNRLSLLKHV</sequence>
<keyword evidence="4" id="KW-1185">Reference proteome</keyword>
<keyword evidence="1" id="KW-0723">Serine/threonine-protein kinase</keyword>
<evidence type="ECO:0000259" key="2">
    <source>
        <dbReference type="Pfam" id="PF13581"/>
    </source>
</evidence>
<dbReference type="InterPro" id="IPR050267">
    <property type="entry name" value="Anti-sigma-factor_SerPK"/>
</dbReference>
<keyword evidence="3" id="KW-0547">Nucleotide-binding</keyword>